<feature type="transmembrane region" description="Helical" evidence="1">
    <location>
        <begin position="210"/>
        <end position="228"/>
    </location>
</feature>
<feature type="transmembrane region" description="Helical" evidence="1">
    <location>
        <begin position="181"/>
        <end position="198"/>
    </location>
</feature>
<evidence type="ECO:0000313" key="2">
    <source>
        <dbReference type="EMBL" id="RUL64279.1"/>
    </source>
</evidence>
<protein>
    <recommendedName>
        <fullName evidence="4">Glycosyltransferase RgtA/B/C/D-like domain-containing protein</fullName>
    </recommendedName>
</protein>
<dbReference type="OrthoDB" id="2675565at2"/>
<proteinExistence type="predicted"/>
<reference evidence="2 3" key="1">
    <citation type="submission" date="2018-12" db="EMBL/GenBank/DDBJ databases">
        <title>Dyella dinghuensis sp. nov. DHOA06 and Dyella choica sp. nov. 4M-K27, isolated from forest soil.</title>
        <authorList>
            <person name="Qiu L.-H."/>
            <person name="Gao Z.-H."/>
        </authorList>
    </citation>
    <scope>NUCLEOTIDE SEQUENCE [LARGE SCALE GENOMIC DNA]</scope>
    <source>
        <strain evidence="2 3">DHOA06</strain>
    </source>
</reference>
<dbReference type="PROSITE" id="PS51257">
    <property type="entry name" value="PROKAR_LIPOPROTEIN"/>
    <property type="match status" value="1"/>
</dbReference>
<dbReference type="AlphaFoldDB" id="A0A3S0PYX3"/>
<gene>
    <name evidence="2" type="ORF">EKH79_09550</name>
</gene>
<evidence type="ECO:0000256" key="1">
    <source>
        <dbReference type="SAM" id="Phobius"/>
    </source>
</evidence>
<dbReference type="EMBL" id="RYZR01000005">
    <property type="protein sequence ID" value="RUL64279.1"/>
    <property type="molecule type" value="Genomic_DNA"/>
</dbReference>
<dbReference type="RefSeq" id="WP_126673559.1">
    <property type="nucleotide sequence ID" value="NZ_RYZR01000005.1"/>
</dbReference>
<organism evidence="2 3">
    <name type="scientific">Dyella dinghuensis</name>
    <dbReference type="NCBI Taxonomy" id="1920169"/>
    <lineage>
        <taxon>Bacteria</taxon>
        <taxon>Pseudomonadati</taxon>
        <taxon>Pseudomonadota</taxon>
        <taxon>Gammaproteobacteria</taxon>
        <taxon>Lysobacterales</taxon>
        <taxon>Rhodanobacteraceae</taxon>
        <taxon>Dyella</taxon>
    </lineage>
</organism>
<sequence length="522" mass="58657">MIRAHDAIYGTRVAVIVVIALVGCAIASLLESHVGFSLSDEGYLWYGVQRTALGEVPLRDFLSYDPARYYWAAAFVRIFGNIGIVAVRAATVAFFAVGIVVAVCLVWECVATRVPLRWFVSLLIVLLCLLWGVPWWKQYDEAMSIILVASLSYVLAQPNTRRFFMHGVVVGVAAMIGRNHGVYGVLASIIAFPFLAVASNRPAWHRCIPAWVAGVLTGFSPILLALLCDRHFALMFWDSIHYMLFEYKGTNLPLPIPWPWTLPAASIWTFMGVRSWFIGCLYVVMPVLCAGGLVLLIRELRRNGLLTYPVFAACVFTAIPYLNVAYSRADALHLAQSIFPFLLALLCFPWQERRADQLRLVSVGVVALVSVWVTLPLHPAYMARTAPDWRTVTVDGDRLLMDNGVANSVEDIQHFAAVYGAKNRTVLSVPVWPGAYALLDIKSPVYEIYSLFPRSDAFQRQEIERLSHVAPSLVFFEDIGVDGRDNLRYEHTHLLMTQYIEDHYRQIPSLSTDPLLKVYVRR</sequence>
<name>A0A3S0PYX3_9GAMM</name>
<keyword evidence="1" id="KW-0472">Membrane</keyword>
<accession>A0A3S0PYX3</accession>
<evidence type="ECO:0008006" key="4">
    <source>
        <dbReference type="Google" id="ProtNLM"/>
    </source>
</evidence>
<keyword evidence="1" id="KW-0812">Transmembrane</keyword>
<feature type="transmembrane region" description="Helical" evidence="1">
    <location>
        <begin position="78"/>
        <end position="106"/>
    </location>
</feature>
<feature type="transmembrane region" description="Helical" evidence="1">
    <location>
        <begin position="360"/>
        <end position="381"/>
    </location>
</feature>
<feature type="transmembrane region" description="Helical" evidence="1">
    <location>
        <begin position="331"/>
        <end position="348"/>
    </location>
</feature>
<feature type="transmembrane region" description="Helical" evidence="1">
    <location>
        <begin position="12"/>
        <end position="30"/>
    </location>
</feature>
<comment type="caution">
    <text evidence="2">The sequence shown here is derived from an EMBL/GenBank/DDBJ whole genome shotgun (WGS) entry which is preliminary data.</text>
</comment>
<evidence type="ECO:0000313" key="3">
    <source>
        <dbReference type="Proteomes" id="UP000267077"/>
    </source>
</evidence>
<keyword evidence="3" id="KW-1185">Reference proteome</keyword>
<feature type="transmembrane region" description="Helical" evidence="1">
    <location>
        <begin position="118"/>
        <end position="136"/>
    </location>
</feature>
<feature type="transmembrane region" description="Helical" evidence="1">
    <location>
        <begin position="276"/>
        <end position="297"/>
    </location>
</feature>
<feature type="transmembrane region" description="Helical" evidence="1">
    <location>
        <begin position="304"/>
        <end position="325"/>
    </location>
</feature>
<keyword evidence="1" id="KW-1133">Transmembrane helix</keyword>
<dbReference type="Proteomes" id="UP000267077">
    <property type="component" value="Unassembled WGS sequence"/>
</dbReference>